<dbReference type="AlphaFoldDB" id="A0A8X7S7R9"/>
<sequence>MLQNTSCVHCGQTETTEHILLHCSFARHVWNLIPLASTIDLNDFPSLVSAVGAATSWTCLPPCGITGNIFSWVVWNLWITRNLLLFEARPASAQVTVSKALVRARE</sequence>
<dbReference type="Proteomes" id="UP000886595">
    <property type="component" value="Unassembled WGS sequence"/>
</dbReference>
<protein>
    <recommendedName>
        <fullName evidence="3">Reverse transcriptase zinc-binding domain-containing protein</fullName>
    </recommendedName>
</protein>
<dbReference type="OrthoDB" id="1113780at2759"/>
<proteinExistence type="predicted"/>
<comment type="caution">
    <text evidence="1">The sequence shown here is derived from an EMBL/GenBank/DDBJ whole genome shotgun (WGS) entry which is preliminary data.</text>
</comment>
<keyword evidence="2" id="KW-1185">Reference proteome</keyword>
<gene>
    <name evidence="1" type="ORF">Bca52824_035536</name>
</gene>
<evidence type="ECO:0000313" key="1">
    <source>
        <dbReference type="EMBL" id="KAG2299064.1"/>
    </source>
</evidence>
<dbReference type="EMBL" id="JAAMPC010000008">
    <property type="protein sequence ID" value="KAG2299064.1"/>
    <property type="molecule type" value="Genomic_DNA"/>
</dbReference>
<accession>A0A8X7S7R9</accession>
<reference evidence="1 2" key="1">
    <citation type="submission" date="2020-02" db="EMBL/GenBank/DDBJ databases">
        <authorList>
            <person name="Ma Q."/>
            <person name="Huang Y."/>
            <person name="Song X."/>
            <person name="Pei D."/>
        </authorList>
    </citation>
    <scope>NUCLEOTIDE SEQUENCE [LARGE SCALE GENOMIC DNA]</scope>
    <source>
        <strain evidence="1">Sxm20200214</strain>
        <tissue evidence="1">Leaf</tissue>
    </source>
</reference>
<evidence type="ECO:0000313" key="2">
    <source>
        <dbReference type="Proteomes" id="UP000886595"/>
    </source>
</evidence>
<name>A0A8X7S7R9_BRACI</name>
<evidence type="ECO:0008006" key="3">
    <source>
        <dbReference type="Google" id="ProtNLM"/>
    </source>
</evidence>
<organism evidence="1 2">
    <name type="scientific">Brassica carinata</name>
    <name type="common">Ethiopian mustard</name>
    <name type="synonym">Abyssinian cabbage</name>
    <dbReference type="NCBI Taxonomy" id="52824"/>
    <lineage>
        <taxon>Eukaryota</taxon>
        <taxon>Viridiplantae</taxon>
        <taxon>Streptophyta</taxon>
        <taxon>Embryophyta</taxon>
        <taxon>Tracheophyta</taxon>
        <taxon>Spermatophyta</taxon>
        <taxon>Magnoliopsida</taxon>
        <taxon>eudicotyledons</taxon>
        <taxon>Gunneridae</taxon>
        <taxon>Pentapetalae</taxon>
        <taxon>rosids</taxon>
        <taxon>malvids</taxon>
        <taxon>Brassicales</taxon>
        <taxon>Brassicaceae</taxon>
        <taxon>Brassiceae</taxon>
        <taxon>Brassica</taxon>
    </lineage>
</organism>